<dbReference type="EMBL" id="MKIO01000024">
    <property type="protein sequence ID" value="OLP56204.1"/>
    <property type="molecule type" value="Genomic_DNA"/>
</dbReference>
<evidence type="ECO:0000313" key="2">
    <source>
        <dbReference type="EMBL" id="OLP56204.1"/>
    </source>
</evidence>
<feature type="transmembrane region" description="Helical" evidence="1">
    <location>
        <begin position="30"/>
        <end position="53"/>
    </location>
</feature>
<comment type="caution">
    <text evidence="2">The sequence shown here is derived from an EMBL/GenBank/DDBJ whole genome shotgun (WGS) entry which is preliminary data.</text>
</comment>
<name>A0A1Q9ALJ2_9HYPH</name>
<gene>
    <name evidence="2" type="ORF">BJF92_20665</name>
</gene>
<keyword evidence="1" id="KW-0472">Membrane</keyword>
<protein>
    <submittedName>
        <fullName evidence="2">Uncharacterized protein</fullName>
    </submittedName>
</protein>
<organism evidence="2 3">
    <name type="scientific">Xaviernesmea rhizosphaerae</name>
    <dbReference type="NCBI Taxonomy" id="1672749"/>
    <lineage>
        <taxon>Bacteria</taxon>
        <taxon>Pseudomonadati</taxon>
        <taxon>Pseudomonadota</taxon>
        <taxon>Alphaproteobacteria</taxon>
        <taxon>Hyphomicrobiales</taxon>
        <taxon>Rhizobiaceae</taxon>
        <taxon>Rhizobium/Agrobacterium group</taxon>
        <taxon>Xaviernesmea</taxon>
    </lineage>
</organism>
<evidence type="ECO:0000313" key="3">
    <source>
        <dbReference type="Proteomes" id="UP000186143"/>
    </source>
</evidence>
<dbReference type="Proteomes" id="UP000186143">
    <property type="component" value="Unassembled WGS sequence"/>
</dbReference>
<evidence type="ECO:0000256" key="1">
    <source>
        <dbReference type="SAM" id="Phobius"/>
    </source>
</evidence>
<proteinExistence type="predicted"/>
<keyword evidence="1" id="KW-1133">Transmembrane helix</keyword>
<sequence>MLFQEFQKWISLIKITKSMTMRKYLMNQSFLVSCAIIKLKLFLFLMLLNLIFLMKIASGKRFISLRVGRS</sequence>
<reference evidence="2 3" key="1">
    <citation type="submission" date="2016-09" db="EMBL/GenBank/DDBJ databases">
        <title>Rhizobium sp. nov., a novel species isolated from the rice rhizosphere.</title>
        <authorList>
            <person name="Zhao J."/>
            <person name="Zhang X."/>
        </authorList>
    </citation>
    <scope>NUCLEOTIDE SEQUENCE [LARGE SCALE GENOMIC DNA]</scope>
    <source>
        <strain evidence="2 3">MH17</strain>
    </source>
</reference>
<keyword evidence="1" id="KW-0812">Transmembrane</keyword>
<dbReference type="AlphaFoldDB" id="A0A1Q9ALJ2"/>
<accession>A0A1Q9ALJ2</accession>